<proteinExistence type="predicted"/>
<organism evidence="1 2">
    <name type="scientific">Exophiala mesophila</name>
    <name type="common">Black yeast-like fungus</name>
    <dbReference type="NCBI Taxonomy" id="212818"/>
    <lineage>
        <taxon>Eukaryota</taxon>
        <taxon>Fungi</taxon>
        <taxon>Dikarya</taxon>
        <taxon>Ascomycota</taxon>
        <taxon>Pezizomycotina</taxon>
        <taxon>Eurotiomycetes</taxon>
        <taxon>Chaetothyriomycetidae</taxon>
        <taxon>Chaetothyriales</taxon>
        <taxon>Herpotrichiellaceae</taxon>
        <taxon>Exophiala</taxon>
    </lineage>
</organism>
<dbReference type="OrthoDB" id="1744869at2759"/>
<evidence type="ECO:0000313" key="1">
    <source>
        <dbReference type="EMBL" id="RVX70919.1"/>
    </source>
</evidence>
<evidence type="ECO:0000313" key="2">
    <source>
        <dbReference type="Proteomes" id="UP000288859"/>
    </source>
</evidence>
<reference evidence="1 2" key="1">
    <citation type="submission" date="2017-03" db="EMBL/GenBank/DDBJ databases">
        <title>Genomes of endolithic fungi from Antarctica.</title>
        <authorList>
            <person name="Coleine C."/>
            <person name="Masonjones S."/>
            <person name="Stajich J.E."/>
        </authorList>
    </citation>
    <scope>NUCLEOTIDE SEQUENCE [LARGE SCALE GENOMIC DNA]</scope>
    <source>
        <strain evidence="1 2">CCFEE 6314</strain>
    </source>
</reference>
<gene>
    <name evidence="1" type="ORF">B0A52_06076</name>
</gene>
<dbReference type="EMBL" id="NAJM01000020">
    <property type="protein sequence ID" value="RVX70919.1"/>
    <property type="molecule type" value="Genomic_DNA"/>
</dbReference>
<accession>A0A438N5C7</accession>
<comment type="caution">
    <text evidence="1">The sequence shown here is derived from an EMBL/GenBank/DDBJ whole genome shotgun (WGS) entry which is preliminary data.</text>
</comment>
<dbReference type="VEuPathDB" id="FungiDB:PV10_01392"/>
<dbReference type="AlphaFoldDB" id="A0A438N5C7"/>
<sequence length="398" mass="43655">MSTPSKEGDDNEDHYTLQFITRVFRDPARETHMLASHVQLPVANTVFVNGTRATLFEDTWDIKLKESPQQTTHISSPEPVGVVHQKRIPLKSSVIPLTHPRSPKTFISVPAEALTRPRKILNAMGNVVAAIQVDGVAVPASTELEKAVSKYLIDQPKAADNGPLRIYAYVWPESAASYEDNPFDSHGGLRSFPGKARLFKVTGGGGGWGKKKGLLSLDPAIDYEKMPEVSSFPDMDMLDNEEMEDEVKLKGMVPAESTIQFLVSNPTLAPFSPQHRSAQVSKNNNPDRSVCIFGTCLNPEGGDSFDVKVKTQASPEMAPACFNATFGMLSFEGSAVGLERSIDGKPFHTDARSRLDVPGAFTEFELPVVTPFNSRVKDDQSAKNVRIKSPFARIKSKR</sequence>
<protein>
    <submittedName>
        <fullName evidence="1">Uncharacterized protein</fullName>
    </submittedName>
</protein>
<name>A0A438N5C7_EXOME</name>
<dbReference type="Proteomes" id="UP000288859">
    <property type="component" value="Unassembled WGS sequence"/>
</dbReference>